<evidence type="ECO:0000313" key="1">
    <source>
        <dbReference type="EMBL" id="JAH64623.1"/>
    </source>
</evidence>
<proteinExistence type="predicted"/>
<dbReference type="EMBL" id="GBXM01043954">
    <property type="protein sequence ID" value="JAH64623.1"/>
    <property type="molecule type" value="Transcribed_RNA"/>
</dbReference>
<name>A0A0E9UHZ5_ANGAN</name>
<accession>A0A0E9UHZ5</accession>
<organism evidence="1">
    <name type="scientific">Anguilla anguilla</name>
    <name type="common">European freshwater eel</name>
    <name type="synonym">Muraena anguilla</name>
    <dbReference type="NCBI Taxonomy" id="7936"/>
    <lineage>
        <taxon>Eukaryota</taxon>
        <taxon>Metazoa</taxon>
        <taxon>Chordata</taxon>
        <taxon>Craniata</taxon>
        <taxon>Vertebrata</taxon>
        <taxon>Euteleostomi</taxon>
        <taxon>Actinopterygii</taxon>
        <taxon>Neopterygii</taxon>
        <taxon>Teleostei</taxon>
        <taxon>Anguilliformes</taxon>
        <taxon>Anguillidae</taxon>
        <taxon>Anguilla</taxon>
    </lineage>
</organism>
<reference evidence="1" key="1">
    <citation type="submission" date="2014-11" db="EMBL/GenBank/DDBJ databases">
        <authorList>
            <person name="Amaro Gonzalez C."/>
        </authorList>
    </citation>
    <scope>NUCLEOTIDE SEQUENCE</scope>
</reference>
<reference evidence="1" key="2">
    <citation type="journal article" date="2015" name="Fish Shellfish Immunol.">
        <title>Early steps in the European eel (Anguilla anguilla)-Vibrio vulnificus interaction in the gills: Role of the RtxA13 toxin.</title>
        <authorList>
            <person name="Callol A."/>
            <person name="Pajuelo D."/>
            <person name="Ebbesson L."/>
            <person name="Teles M."/>
            <person name="MacKenzie S."/>
            <person name="Amaro C."/>
        </authorList>
    </citation>
    <scope>NUCLEOTIDE SEQUENCE</scope>
</reference>
<protein>
    <submittedName>
        <fullName evidence="1">Uncharacterized protein</fullName>
    </submittedName>
</protein>
<sequence length="13" mass="1467">MLLTNDIMIAAFN</sequence>